<name>A0ABD7P4C0_KLEVA</name>
<organism evidence="1 2">
    <name type="scientific">Klebsiella variicola</name>
    <dbReference type="NCBI Taxonomy" id="244366"/>
    <lineage>
        <taxon>Bacteria</taxon>
        <taxon>Pseudomonadati</taxon>
        <taxon>Pseudomonadota</taxon>
        <taxon>Gammaproteobacteria</taxon>
        <taxon>Enterobacterales</taxon>
        <taxon>Enterobacteriaceae</taxon>
        <taxon>Klebsiella/Raoultella group</taxon>
        <taxon>Klebsiella</taxon>
        <taxon>Klebsiella pneumoniae complex</taxon>
    </lineage>
</organism>
<dbReference type="AlphaFoldDB" id="A0ABD7P4C0"/>
<evidence type="ECO:0008006" key="3">
    <source>
        <dbReference type="Google" id="ProtNLM"/>
    </source>
</evidence>
<evidence type="ECO:0000313" key="2">
    <source>
        <dbReference type="Proteomes" id="UP000258928"/>
    </source>
</evidence>
<protein>
    <recommendedName>
        <fullName evidence="3">DUF2971 domain-containing protein</fullName>
    </recommendedName>
</protein>
<gene>
    <name evidence="1" type="ORF">SAMEA3729809_02269</name>
</gene>
<accession>A0ABD7P4C0</accession>
<proteinExistence type="predicted"/>
<evidence type="ECO:0000313" key="1">
    <source>
        <dbReference type="EMBL" id="SXF93549.1"/>
    </source>
</evidence>
<dbReference type="EMBL" id="UKAS01000006">
    <property type="protein sequence ID" value="SXF93549.1"/>
    <property type="molecule type" value="Genomic_DNA"/>
</dbReference>
<sequence length="272" mass="31843">MIYHYTELNAAKSITENAQIWLTDYRFLNDKEEFTNGHEVLLDALNEYNDYSGKYPQEFIDDIGKAVEFIRDRGSNEFTHNNIFVSSFSRTPDLLNQWRSYGMYCIELDEVFFRDDEVVVLDCHYLQDEGDALDYAILLIDDHILPNLMNVWKKNKALLSLELSSLIDIYALSFKHQAFFDENEIRFVISCSPDDDRINFRTRGNLLIPYIPLAFEPQLLKSITIGPIDNQELACASLAMFLEKISRKVRQEQDDIEYCLVVENSELPYRKI</sequence>
<dbReference type="RefSeq" id="WP_117268050.1">
    <property type="nucleotide sequence ID" value="NZ_JBPABC010000001.1"/>
</dbReference>
<comment type="caution">
    <text evidence="1">The sequence shown here is derived from an EMBL/GenBank/DDBJ whole genome shotgun (WGS) entry which is preliminary data.</text>
</comment>
<reference evidence="1 2" key="1">
    <citation type="submission" date="2018-08" db="EMBL/GenBank/DDBJ databases">
        <authorList>
            <consortium name="Pathogen Informatics"/>
        </authorList>
    </citation>
    <scope>NUCLEOTIDE SEQUENCE [LARGE SCALE GENOMIC DNA]</scope>
    <source>
        <strain evidence="1 2">EuSCAPE_TR218</strain>
    </source>
</reference>
<dbReference type="Proteomes" id="UP000258928">
    <property type="component" value="Unassembled WGS sequence"/>
</dbReference>